<dbReference type="AlphaFoldDB" id="A0A7S3V721"/>
<feature type="transmembrane region" description="Helical" evidence="6">
    <location>
        <begin position="380"/>
        <end position="404"/>
    </location>
</feature>
<keyword evidence="2 6" id="KW-0812">Transmembrane</keyword>
<evidence type="ECO:0000256" key="4">
    <source>
        <dbReference type="ARBA" id="ARBA00023136"/>
    </source>
</evidence>
<dbReference type="PANTHER" id="PTHR23112">
    <property type="entry name" value="G PROTEIN-COUPLED RECEPTOR 157-RELATED"/>
    <property type="match status" value="1"/>
</dbReference>
<feature type="transmembrane region" description="Helical" evidence="6">
    <location>
        <begin position="98"/>
        <end position="121"/>
    </location>
</feature>
<dbReference type="SUPFAM" id="SSF81321">
    <property type="entry name" value="Family A G protein-coupled receptor-like"/>
    <property type="match status" value="1"/>
</dbReference>
<feature type="transmembrane region" description="Helical" evidence="6">
    <location>
        <begin position="55"/>
        <end position="78"/>
    </location>
</feature>
<evidence type="ECO:0000256" key="2">
    <source>
        <dbReference type="ARBA" id="ARBA00022692"/>
    </source>
</evidence>
<keyword evidence="3 6" id="KW-1133">Transmembrane helix</keyword>
<reference evidence="8" key="1">
    <citation type="submission" date="2021-01" db="EMBL/GenBank/DDBJ databases">
        <authorList>
            <person name="Corre E."/>
            <person name="Pelletier E."/>
            <person name="Niang G."/>
            <person name="Scheremetjew M."/>
            <person name="Finn R."/>
            <person name="Kale V."/>
            <person name="Holt S."/>
            <person name="Cochrane G."/>
            <person name="Meng A."/>
            <person name="Brown T."/>
            <person name="Cohen L."/>
        </authorList>
    </citation>
    <scope>NUCLEOTIDE SEQUENCE</scope>
    <source>
        <strain evidence="8">MM31A-1</strain>
    </source>
</reference>
<name>A0A7S3V721_9STRA</name>
<evidence type="ECO:0000256" key="6">
    <source>
        <dbReference type="SAM" id="Phobius"/>
    </source>
</evidence>
<gene>
    <name evidence="8" type="ORF">CDEB00056_LOCUS5446</name>
</gene>
<evidence type="ECO:0000256" key="3">
    <source>
        <dbReference type="ARBA" id="ARBA00022989"/>
    </source>
</evidence>
<evidence type="ECO:0000259" key="7">
    <source>
        <dbReference type="PROSITE" id="PS50262"/>
    </source>
</evidence>
<dbReference type="EMBL" id="HBIO01007299">
    <property type="protein sequence ID" value="CAE0460605.1"/>
    <property type="molecule type" value="Transcribed_RNA"/>
</dbReference>
<dbReference type="GO" id="GO:0004930">
    <property type="term" value="F:G protein-coupled receptor activity"/>
    <property type="evidence" value="ECO:0007669"/>
    <property type="project" value="TreeGrafter"/>
</dbReference>
<feature type="transmembrane region" description="Helical" evidence="6">
    <location>
        <begin position="20"/>
        <end position="43"/>
    </location>
</feature>
<dbReference type="GO" id="GO:0005886">
    <property type="term" value="C:plasma membrane"/>
    <property type="evidence" value="ECO:0007669"/>
    <property type="project" value="TreeGrafter"/>
</dbReference>
<dbReference type="InterPro" id="IPR017452">
    <property type="entry name" value="GPCR_Rhodpsn_7TM"/>
</dbReference>
<dbReference type="PROSITE" id="PS50262">
    <property type="entry name" value="G_PROTEIN_RECEP_F1_2"/>
    <property type="match status" value="1"/>
</dbReference>
<feature type="compositionally biased region" description="Polar residues" evidence="5">
    <location>
        <begin position="276"/>
        <end position="309"/>
    </location>
</feature>
<proteinExistence type="predicted"/>
<dbReference type="Gene3D" id="1.20.1070.10">
    <property type="entry name" value="Rhodopsin 7-helix transmembrane proteins"/>
    <property type="match status" value="1"/>
</dbReference>
<comment type="subcellular location">
    <subcellularLocation>
        <location evidence="1">Membrane</location>
        <topology evidence="1">Multi-pass membrane protein</topology>
    </subcellularLocation>
</comment>
<evidence type="ECO:0000256" key="5">
    <source>
        <dbReference type="SAM" id="MobiDB-lite"/>
    </source>
</evidence>
<feature type="domain" description="G-protein coupled receptors family 1 profile" evidence="7">
    <location>
        <begin position="35"/>
        <end position="403"/>
    </location>
</feature>
<dbReference type="GO" id="GO:0007189">
    <property type="term" value="P:adenylate cyclase-activating G protein-coupled receptor signaling pathway"/>
    <property type="evidence" value="ECO:0007669"/>
    <property type="project" value="TreeGrafter"/>
</dbReference>
<keyword evidence="4 6" id="KW-0472">Membrane</keyword>
<dbReference type="PANTHER" id="PTHR23112:SF0">
    <property type="entry name" value="TRANSMEMBRANE PROTEIN 116"/>
    <property type="match status" value="1"/>
</dbReference>
<evidence type="ECO:0000256" key="1">
    <source>
        <dbReference type="ARBA" id="ARBA00004141"/>
    </source>
</evidence>
<feature type="region of interest" description="Disordered" evidence="5">
    <location>
        <begin position="276"/>
        <end position="338"/>
    </location>
</feature>
<accession>A0A7S3V721</accession>
<feature type="transmembrane region" description="Helical" evidence="6">
    <location>
        <begin position="201"/>
        <end position="226"/>
    </location>
</feature>
<feature type="transmembrane region" description="Helical" evidence="6">
    <location>
        <begin position="352"/>
        <end position="374"/>
    </location>
</feature>
<feature type="transmembrane region" description="Helical" evidence="6">
    <location>
        <begin position="142"/>
        <end position="162"/>
    </location>
</feature>
<protein>
    <recommendedName>
        <fullName evidence="7">G-protein coupled receptors family 1 profile domain-containing protein</fullName>
    </recommendedName>
</protein>
<organism evidence="8">
    <name type="scientific">Chaetoceros debilis</name>
    <dbReference type="NCBI Taxonomy" id="122233"/>
    <lineage>
        <taxon>Eukaryota</taxon>
        <taxon>Sar</taxon>
        <taxon>Stramenopiles</taxon>
        <taxon>Ochrophyta</taxon>
        <taxon>Bacillariophyta</taxon>
        <taxon>Coscinodiscophyceae</taxon>
        <taxon>Chaetocerotophycidae</taxon>
        <taxon>Chaetocerotales</taxon>
        <taxon>Chaetocerotaceae</taxon>
        <taxon>Chaetoceros</taxon>
    </lineage>
</organism>
<sequence length="648" mass="71185">MSDTEPSSQQHTSKPNPVTMLAAASVGTLSFLASLGIVVMICLRRNGGLNSPYRRIIFGISISDMIQSFAILSGPFLIPSTIEDSLGIGNDTTCNMDGFLLVAGGTAVPLYTFLLSLYYLCKLKFRMTNEVFTRRIEWMSHILIILFVVTLSSAGVGLGIIGTNQNKSYCIYVSRPLGCLFNPETVGECEPGARSRHVRNMYALVICLLPGIIFIFIFVAAGTLYCHAVSWKNIISIEIQDSAPRTSGIEKSQHLQDQDDTSTILEEKMVSSIKDQVLSSQELSSRDSNSSKKNPTSSDDNDNHQNSPSESHDNSTIESPPTPDHPGGSDSEAKQRARSLSQLYTAETKAMFASYILAFAVSYLPLTLFQIVLWSESRSWFSMVLRIFTFFYPLGGLFNILVYTRPQVTSLRRKSQKRRMSRVYALYLVLRAGGEVPDVEEEDASRSAGAAEKPISHVVVDSLADVSDLTDGNAIRPGFQQTSLPNSAGGINGRSLSMGEDEAECARLSYLGENGHIGPASLPSSFASIDTPSLDLSNALMEDEQDEVVLDMHKSSDAGKNAHRAFYTFCNRSNDEEAIEDGEDRIGYEFYSPHPLSTPNLSSDKFEENDDMLSQSSYTTLRRYNSLSIVVEEDANDISDESSKNHSG</sequence>
<evidence type="ECO:0000313" key="8">
    <source>
        <dbReference type="EMBL" id="CAE0460605.1"/>
    </source>
</evidence>